<feature type="compositionally biased region" description="Low complexity" evidence="3">
    <location>
        <begin position="621"/>
        <end position="634"/>
    </location>
</feature>
<feature type="region of interest" description="Disordered" evidence="3">
    <location>
        <begin position="471"/>
        <end position="503"/>
    </location>
</feature>
<dbReference type="InterPro" id="IPR027417">
    <property type="entry name" value="P-loop_NTPase"/>
</dbReference>
<dbReference type="Pfam" id="PF00071">
    <property type="entry name" value="Ras"/>
    <property type="match status" value="1"/>
</dbReference>
<dbReference type="OrthoDB" id="5239715at2759"/>
<reference evidence="4 5" key="1">
    <citation type="journal article" date="2007" name="Nature">
        <title>Evolution of genes and genomes on the Drosophila phylogeny.</title>
        <authorList>
            <consortium name="Drosophila 12 Genomes Consortium"/>
            <person name="Clark A.G."/>
            <person name="Eisen M.B."/>
            <person name="Smith D.R."/>
            <person name="Bergman C.M."/>
            <person name="Oliver B."/>
            <person name="Markow T.A."/>
            <person name="Kaufman T.C."/>
            <person name="Kellis M."/>
            <person name="Gelbart W."/>
            <person name="Iyer V.N."/>
            <person name="Pollard D.A."/>
            <person name="Sackton T.B."/>
            <person name="Larracuente A.M."/>
            <person name="Singh N.D."/>
            <person name="Abad J.P."/>
            <person name="Abt D.N."/>
            <person name="Adryan B."/>
            <person name="Aguade M."/>
            <person name="Akashi H."/>
            <person name="Anderson W.W."/>
            <person name="Aquadro C.F."/>
            <person name="Ardell D.H."/>
            <person name="Arguello R."/>
            <person name="Artieri C.G."/>
            <person name="Barbash D.A."/>
            <person name="Barker D."/>
            <person name="Barsanti P."/>
            <person name="Batterham P."/>
            <person name="Batzoglou S."/>
            <person name="Begun D."/>
            <person name="Bhutkar A."/>
            <person name="Blanco E."/>
            <person name="Bosak S.A."/>
            <person name="Bradley R.K."/>
            <person name="Brand A.D."/>
            <person name="Brent M.R."/>
            <person name="Brooks A.N."/>
            <person name="Brown R.H."/>
            <person name="Butlin R.K."/>
            <person name="Caggese C."/>
            <person name="Calvi B.R."/>
            <person name="Bernardo de Carvalho A."/>
            <person name="Caspi A."/>
            <person name="Castrezana S."/>
            <person name="Celniker S.E."/>
            <person name="Chang J.L."/>
            <person name="Chapple C."/>
            <person name="Chatterji S."/>
            <person name="Chinwalla A."/>
            <person name="Civetta A."/>
            <person name="Clifton S.W."/>
            <person name="Comeron J.M."/>
            <person name="Costello J.C."/>
            <person name="Coyne J.A."/>
            <person name="Daub J."/>
            <person name="David R.G."/>
            <person name="Delcher A.L."/>
            <person name="Delehaunty K."/>
            <person name="Do C.B."/>
            <person name="Ebling H."/>
            <person name="Edwards K."/>
            <person name="Eickbush T."/>
            <person name="Evans J.D."/>
            <person name="Filipski A."/>
            <person name="Findeiss S."/>
            <person name="Freyhult E."/>
            <person name="Fulton L."/>
            <person name="Fulton R."/>
            <person name="Garcia A.C."/>
            <person name="Gardiner A."/>
            <person name="Garfield D.A."/>
            <person name="Garvin B.E."/>
            <person name="Gibson G."/>
            <person name="Gilbert D."/>
            <person name="Gnerre S."/>
            <person name="Godfrey J."/>
            <person name="Good R."/>
            <person name="Gotea V."/>
            <person name="Gravely B."/>
            <person name="Greenberg A.J."/>
            <person name="Griffiths-Jones S."/>
            <person name="Gross S."/>
            <person name="Guigo R."/>
            <person name="Gustafson E.A."/>
            <person name="Haerty W."/>
            <person name="Hahn M.W."/>
            <person name="Halligan D.L."/>
            <person name="Halpern A.L."/>
            <person name="Halter G.M."/>
            <person name="Han M.V."/>
            <person name="Heger A."/>
            <person name="Hillier L."/>
            <person name="Hinrichs A.S."/>
            <person name="Holmes I."/>
            <person name="Hoskins R.A."/>
            <person name="Hubisz M.J."/>
            <person name="Hultmark D."/>
            <person name="Huntley M.A."/>
            <person name="Jaffe D.B."/>
            <person name="Jagadeeshan S."/>
            <person name="Jeck W.R."/>
            <person name="Johnson J."/>
            <person name="Jones C.D."/>
            <person name="Jordan W.C."/>
            <person name="Karpen G.H."/>
            <person name="Kataoka E."/>
            <person name="Keightley P.D."/>
            <person name="Kheradpour P."/>
            <person name="Kirkness E.F."/>
            <person name="Koerich L.B."/>
            <person name="Kristiansen K."/>
            <person name="Kudrna D."/>
            <person name="Kulathinal R.J."/>
            <person name="Kumar S."/>
            <person name="Kwok R."/>
            <person name="Lander E."/>
            <person name="Langley C.H."/>
            <person name="Lapoint R."/>
            <person name="Lazzaro B.P."/>
            <person name="Lee S.J."/>
            <person name="Levesque L."/>
            <person name="Li R."/>
            <person name="Lin C.F."/>
            <person name="Lin M.F."/>
            <person name="Lindblad-Toh K."/>
            <person name="Llopart A."/>
            <person name="Long M."/>
            <person name="Low L."/>
            <person name="Lozovsky E."/>
            <person name="Lu J."/>
            <person name="Luo M."/>
            <person name="Machado C.A."/>
            <person name="Makalowski W."/>
            <person name="Marzo M."/>
            <person name="Matsuda M."/>
            <person name="Matzkin L."/>
            <person name="McAllister B."/>
            <person name="McBride C.S."/>
            <person name="McKernan B."/>
            <person name="McKernan K."/>
            <person name="Mendez-Lago M."/>
            <person name="Minx P."/>
            <person name="Mollenhauer M.U."/>
            <person name="Montooth K."/>
            <person name="Mount S.M."/>
            <person name="Mu X."/>
            <person name="Myers E."/>
            <person name="Negre B."/>
            <person name="Newfeld S."/>
            <person name="Nielsen R."/>
            <person name="Noor M.A."/>
            <person name="O'Grady P."/>
            <person name="Pachter L."/>
            <person name="Papaceit M."/>
            <person name="Parisi M.J."/>
            <person name="Parisi M."/>
            <person name="Parts L."/>
            <person name="Pedersen J.S."/>
            <person name="Pesole G."/>
            <person name="Phillippy A.M."/>
            <person name="Ponting C.P."/>
            <person name="Pop M."/>
            <person name="Porcelli D."/>
            <person name="Powell J.R."/>
            <person name="Prohaska S."/>
            <person name="Pruitt K."/>
            <person name="Puig M."/>
            <person name="Quesneville H."/>
            <person name="Ram K.R."/>
            <person name="Rand D."/>
            <person name="Rasmussen M.D."/>
            <person name="Reed L.K."/>
            <person name="Reenan R."/>
            <person name="Reily A."/>
            <person name="Remington K.A."/>
            <person name="Rieger T.T."/>
            <person name="Ritchie M.G."/>
            <person name="Robin C."/>
            <person name="Rogers Y.H."/>
            <person name="Rohde C."/>
            <person name="Rozas J."/>
            <person name="Rubenfield M.J."/>
            <person name="Ruiz A."/>
            <person name="Russo S."/>
            <person name="Salzberg S.L."/>
            <person name="Sanchez-Gracia A."/>
            <person name="Saranga D.J."/>
            <person name="Sato H."/>
            <person name="Schaeffer S.W."/>
            <person name="Schatz M.C."/>
            <person name="Schlenke T."/>
            <person name="Schwartz R."/>
            <person name="Segarra C."/>
            <person name="Singh R.S."/>
            <person name="Sirot L."/>
            <person name="Sirota M."/>
            <person name="Sisneros N.B."/>
            <person name="Smith C.D."/>
            <person name="Smith T.F."/>
            <person name="Spieth J."/>
            <person name="Stage D.E."/>
            <person name="Stark A."/>
            <person name="Stephan W."/>
            <person name="Strausberg R.L."/>
            <person name="Strempel S."/>
            <person name="Sturgill D."/>
            <person name="Sutton G."/>
            <person name="Sutton G.G."/>
            <person name="Tao W."/>
            <person name="Teichmann S."/>
            <person name="Tobari Y.N."/>
            <person name="Tomimura Y."/>
            <person name="Tsolas J.M."/>
            <person name="Valente V.L."/>
            <person name="Venter E."/>
            <person name="Venter J.C."/>
            <person name="Vicario S."/>
            <person name="Vieira F.G."/>
            <person name="Vilella A.J."/>
            <person name="Villasante A."/>
            <person name="Walenz B."/>
            <person name="Wang J."/>
            <person name="Wasserman M."/>
            <person name="Watts T."/>
            <person name="Wilson D."/>
            <person name="Wilson R.K."/>
            <person name="Wing R.A."/>
            <person name="Wolfner M.F."/>
            <person name="Wong A."/>
            <person name="Wong G.K."/>
            <person name="Wu C.I."/>
            <person name="Wu G."/>
            <person name="Yamamoto D."/>
            <person name="Yang H.P."/>
            <person name="Yang S.P."/>
            <person name="Yorke J.A."/>
            <person name="Yoshida K."/>
            <person name="Zdobnov E."/>
            <person name="Zhang P."/>
            <person name="Zhang Y."/>
            <person name="Zimin A.V."/>
            <person name="Baldwin J."/>
            <person name="Abdouelleil A."/>
            <person name="Abdulkadir J."/>
            <person name="Abebe A."/>
            <person name="Abera B."/>
            <person name="Abreu J."/>
            <person name="Acer S.C."/>
            <person name="Aftuck L."/>
            <person name="Alexander A."/>
            <person name="An P."/>
            <person name="Anderson E."/>
            <person name="Anderson S."/>
            <person name="Arachi H."/>
            <person name="Azer M."/>
            <person name="Bachantsang P."/>
            <person name="Barry A."/>
            <person name="Bayul T."/>
            <person name="Berlin A."/>
            <person name="Bessette D."/>
            <person name="Bloom T."/>
            <person name="Blye J."/>
            <person name="Boguslavskiy L."/>
            <person name="Bonnet C."/>
            <person name="Boukhgalter B."/>
            <person name="Bourzgui I."/>
            <person name="Brown A."/>
            <person name="Cahill P."/>
            <person name="Channer S."/>
            <person name="Cheshatsang Y."/>
            <person name="Chuda L."/>
            <person name="Citroen M."/>
            <person name="Collymore A."/>
            <person name="Cooke P."/>
            <person name="Costello M."/>
            <person name="D'Aco K."/>
            <person name="Daza R."/>
            <person name="De Haan G."/>
            <person name="DeGray S."/>
            <person name="DeMaso C."/>
            <person name="Dhargay N."/>
            <person name="Dooley K."/>
            <person name="Dooley E."/>
            <person name="Doricent M."/>
            <person name="Dorje P."/>
            <person name="Dorjee K."/>
            <person name="Dupes A."/>
            <person name="Elong R."/>
            <person name="Falk J."/>
            <person name="Farina A."/>
            <person name="Faro S."/>
            <person name="Ferguson D."/>
            <person name="Fisher S."/>
            <person name="Foley C.D."/>
            <person name="Franke A."/>
            <person name="Friedrich D."/>
            <person name="Gadbois L."/>
            <person name="Gearin G."/>
            <person name="Gearin C.R."/>
            <person name="Giannoukos G."/>
            <person name="Goode T."/>
            <person name="Graham J."/>
            <person name="Grandbois E."/>
            <person name="Grewal S."/>
            <person name="Gyaltsen K."/>
            <person name="Hafez N."/>
            <person name="Hagos B."/>
            <person name="Hall J."/>
            <person name="Henson C."/>
            <person name="Hollinger A."/>
            <person name="Honan T."/>
            <person name="Huard M.D."/>
            <person name="Hughes L."/>
            <person name="Hurhula B."/>
            <person name="Husby M.E."/>
            <person name="Kamat A."/>
            <person name="Kanga B."/>
            <person name="Kashin S."/>
            <person name="Khazanovich D."/>
            <person name="Kisner P."/>
            <person name="Lance K."/>
            <person name="Lara M."/>
            <person name="Lee W."/>
            <person name="Lennon N."/>
            <person name="Letendre F."/>
            <person name="LeVine R."/>
            <person name="Lipovsky A."/>
            <person name="Liu X."/>
            <person name="Liu J."/>
            <person name="Liu S."/>
            <person name="Lokyitsang T."/>
            <person name="Lokyitsang Y."/>
            <person name="Lubonja R."/>
            <person name="Lui A."/>
            <person name="MacDonald P."/>
            <person name="Magnisalis V."/>
            <person name="Maru K."/>
            <person name="Matthews C."/>
            <person name="McCusker W."/>
            <person name="McDonough S."/>
            <person name="Mehta T."/>
            <person name="Meldrim J."/>
            <person name="Meneus L."/>
            <person name="Mihai O."/>
            <person name="Mihalev A."/>
            <person name="Mihova T."/>
            <person name="Mittelman R."/>
            <person name="Mlenga V."/>
            <person name="Montmayeur A."/>
            <person name="Mulrain L."/>
            <person name="Navidi A."/>
            <person name="Naylor J."/>
            <person name="Negash T."/>
            <person name="Nguyen T."/>
            <person name="Nguyen N."/>
            <person name="Nicol R."/>
            <person name="Norbu C."/>
            <person name="Norbu N."/>
            <person name="Novod N."/>
            <person name="O'Neill B."/>
            <person name="Osman S."/>
            <person name="Markiewicz E."/>
            <person name="Oyono O.L."/>
            <person name="Patti C."/>
            <person name="Phunkhang P."/>
            <person name="Pierre F."/>
            <person name="Priest M."/>
            <person name="Raghuraman S."/>
            <person name="Rege F."/>
            <person name="Reyes R."/>
            <person name="Rise C."/>
            <person name="Rogov P."/>
            <person name="Ross K."/>
            <person name="Ryan E."/>
            <person name="Settipalli S."/>
            <person name="Shea T."/>
            <person name="Sherpa N."/>
            <person name="Shi L."/>
            <person name="Shih D."/>
            <person name="Sparrow T."/>
            <person name="Spaulding J."/>
            <person name="Stalker J."/>
            <person name="Stange-Thomann N."/>
            <person name="Stavropoulos S."/>
            <person name="Stone C."/>
            <person name="Strader C."/>
            <person name="Tesfaye S."/>
            <person name="Thomson T."/>
            <person name="Thoulutsang Y."/>
            <person name="Thoulutsang D."/>
            <person name="Topham K."/>
            <person name="Topping I."/>
            <person name="Tsamla T."/>
            <person name="Vassiliev H."/>
            <person name="Vo A."/>
            <person name="Wangchuk T."/>
            <person name="Wangdi T."/>
            <person name="Weiand M."/>
            <person name="Wilkinson J."/>
            <person name="Wilson A."/>
            <person name="Yadav S."/>
            <person name="Young G."/>
            <person name="Yu Q."/>
            <person name="Zembek L."/>
            <person name="Zhong D."/>
            <person name="Zimmer A."/>
            <person name="Zwirko Z."/>
            <person name="Jaffe D.B."/>
            <person name="Alvarez P."/>
            <person name="Brockman W."/>
            <person name="Butler J."/>
            <person name="Chin C."/>
            <person name="Gnerre S."/>
            <person name="Grabherr M."/>
            <person name="Kleber M."/>
            <person name="Mauceli E."/>
            <person name="MacCallum I."/>
        </authorList>
    </citation>
    <scope>NUCLEOTIDE SEQUENCE [LARGE SCALE GENOMIC DNA]</scope>
    <source>
        <strain evidence="5">white501</strain>
    </source>
</reference>
<dbReference type="OMA" id="MVRQMSM"/>
<dbReference type="Gene3D" id="3.40.50.300">
    <property type="entry name" value="P-loop containing nucleotide triphosphate hydrolases"/>
    <property type="match status" value="1"/>
</dbReference>
<dbReference type="CDD" id="cd04148">
    <property type="entry name" value="RGK"/>
    <property type="match status" value="1"/>
</dbReference>
<feature type="region of interest" description="Disordered" evidence="3">
    <location>
        <begin position="875"/>
        <end position="913"/>
    </location>
</feature>
<organism evidence="4 5">
    <name type="scientific">Drosophila simulans</name>
    <name type="common">Fruit fly</name>
    <dbReference type="NCBI Taxonomy" id="7240"/>
    <lineage>
        <taxon>Eukaryota</taxon>
        <taxon>Metazoa</taxon>
        <taxon>Ecdysozoa</taxon>
        <taxon>Arthropoda</taxon>
        <taxon>Hexapoda</taxon>
        <taxon>Insecta</taxon>
        <taxon>Pterygota</taxon>
        <taxon>Neoptera</taxon>
        <taxon>Endopterygota</taxon>
        <taxon>Diptera</taxon>
        <taxon>Brachycera</taxon>
        <taxon>Muscomorpha</taxon>
        <taxon>Ephydroidea</taxon>
        <taxon>Drosophilidae</taxon>
        <taxon>Drosophila</taxon>
        <taxon>Sophophora</taxon>
    </lineage>
</organism>
<dbReference type="InterPro" id="IPR001806">
    <property type="entry name" value="Small_GTPase"/>
</dbReference>
<feature type="region of interest" description="Disordered" evidence="3">
    <location>
        <begin position="552"/>
        <end position="577"/>
    </location>
</feature>
<dbReference type="SMR" id="B4R482"/>
<sequence>MKLPPFYLLYPDCCPWFRSGCSDASCDESDSISSSTHNPVPSPAPHQLAYNVLKPILKQPQQQQQKAMLQPQHQQVNVQQHQGVTQLQYQQVTHQQLGNQQHQVVTHQPHQQVTHQQHPGGGAHQQHQVVAHQAHPHTQASHQQPVLQVQLPTPGVHVVHRLLPTPPTHSGKGAYHTRETALQRVQQQSGYYNQGPSTSASAYGYNQAMEQQQMQQQLHYDPHQELQFEQHQPHQSHQQHQQQQHQQQQHQQQHQQQQQLQQQHQQHQQLQHQQQQHQQQQHQQQHQLQHQQYADDTELDYDTEWELDEEPAPQIVPPLTTFNDFVNAAQNPTGSRSLRAQKSPILNRRRASSIAGNLLHSDYTYTRNSIGGAPIDSNDFQRISHSSSARDRMSLAGVLTFQQAMSGAVSPQYGTVGSLNPQPPASGEAGQPGIVGSDGIGGGGSSHNLNLTVGLGFLGGSSTTLAAVAEVTSGPDGNGDSTDSPSPVSMIPSNQQKQQQQQLLQLQLQQEQQHLPTHLPMKRERGVGESSGASTSGTAIAELASSVVLATQSGKPMTERQRLRTSSMPAESRRPRLAEMRRSAIHAGDPDMTYYRLRSFSITSHGICNLGDSLRSRRSRSINSVTSTGTSNSGVDRHNSNASGASGEVIDGDPNVPAYKIAMLGASGVGKTTLTYQFTTSDYICAYDLSLDDDYGQKTVSVLVDNIETDLEIIDHPACEMSTEAFCATYNIDLFVVVYSVIDRNTFAAAERVLQYLKENEMLLSRGAILVANKTDLQRHRVVTRQMGRKVAKEIACKFIETSSGLDHNVDELLVGIVAQVKLNPQRLRLLTELELQRLNLQSTIQKHRGMHLQTRRMVRQMSVCQGDGEIFDGGLPEGLQNGEANDDPDGVPSTSKAGRSRIENPNRKPLNLESILKMGESEVDEDEDVVKSSQLSKFNMLAASIRHRRPFRKRRSFDGGVSTSAAADAAAELQRRYQLRAMDDLQLEGRLAGATEERFGERSGLADSDDEEDGEEAVDGGHRNACNRKVVKKLTARTKVFISSVLRFKKAISLKRRNSSSCSDLFVI</sequence>
<dbReference type="FunFam" id="3.40.50.300:FF:000664">
    <property type="entry name" value="Uncharacterized protein, isoform B"/>
    <property type="match status" value="1"/>
</dbReference>
<feature type="compositionally biased region" description="Low complexity" evidence="3">
    <location>
        <begin position="233"/>
        <end position="292"/>
    </location>
</feature>
<evidence type="ECO:0000256" key="1">
    <source>
        <dbReference type="ARBA" id="ARBA00008846"/>
    </source>
</evidence>
<name>B4R482_DROSI</name>
<feature type="region of interest" description="Disordered" evidence="3">
    <location>
        <begin position="618"/>
        <end position="649"/>
    </location>
</feature>
<dbReference type="InterPro" id="IPR051641">
    <property type="entry name" value="RGK_GTP-binding_reg"/>
</dbReference>
<dbReference type="HOGENOM" id="CLU_005195_0_0_1"/>
<accession>B4R482</accession>
<dbReference type="SMART" id="SM00175">
    <property type="entry name" value="RAB"/>
    <property type="match status" value="1"/>
</dbReference>
<dbReference type="EMBL" id="CM000366">
    <property type="protein sequence ID" value="EDX17024.1"/>
    <property type="molecule type" value="Genomic_DNA"/>
</dbReference>
<dbReference type="GO" id="GO:0005525">
    <property type="term" value="F:GTP binding"/>
    <property type="evidence" value="ECO:0007669"/>
    <property type="project" value="InterPro"/>
</dbReference>
<dbReference type="Proteomes" id="UP000000304">
    <property type="component" value="Chromosome X"/>
</dbReference>
<dbReference type="SMART" id="SM00174">
    <property type="entry name" value="RHO"/>
    <property type="match status" value="1"/>
</dbReference>
<dbReference type="PhylomeDB" id="B4R482"/>
<dbReference type="PROSITE" id="PS51419">
    <property type="entry name" value="RAB"/>
    <property type="match status" value="1"/>
</dbReference>
<dbReference type="PANTHER" id="PTHR45775">
    <property type="entry name" value="RAD, GEM/KIR FAMILY MEMBER 2, ISOFORM C"/>
    <property type="match status" value="1"/>
</dbReference>
<dbReference type="AlphaFoldDB" id="B4R482"/>
<dbReference type="PRINTS" id="PR00449">
    <property type="entry name" value="RASTRNSFRMNG"/>
</dbReference>
<evidence type="ECO:0000256" key="3">
    <source>
        <dbReference type="SAM" id="MobiDB-lite"/>
    </source>
</evidence>
<dbReference type="PROSITE" id="PS51421">
    <property type="entry name" value="RAS"/>
    <property type="match status" value="1"/>
</dbReference>
<feature type="region of interest" description="Disordered" evidence="3">
    <location>
        <begin position="108"/>
        <end position="145"/>
    </location>
</feature>
<dbReference type="PANTHER" id="PTHR45775:SF6">
    <property type="entry name" value="RAD, GEM_KIR FAMILY MEMBER 2, ISOFORM C"/>
    <property type="match status" value="1"/>
</dbReference>
<dbReference type="GO" id="GO:0005886">
    <property type="term" value="C:plasma membrane"/>
    <property type="evidence" value="ECO:0007669"/>
    <property type="project" value="TreeGrafter"/>
</dbReference>
<feature type="compositionally biased region" description="Acidic residues" evidence="3">
    <location>
        <begin position="1008"/>
        <end position="1019"/>
    </location>
</feature>
<feature type="region of interest" description="Disordered" evidence="3">
    <location>
        <begin position="998"/>
        <end position="1022"/>
    </location>
</feature>
<dbReference type="STRING" id="7240.B4R482"/>
<dbReference type="Bgee" id="FBgn0187942">
    <property type="expression patterns" value="Expressed in adult organism"/>
</dbReference>
<evidence type="ECO:0000313" key="4">
    <source>
        <dbReference type="EMBL" id="EDX17024.1"/>
    </source>
</evidence>
<feature type="region of interest" description="Disordered" evidence="3">
    <location>
        <begin position="228"/>
        <end position="294"/>
    </location>
</feature>
<proteinExistence type="inferred from homology"/>
<keyword evidence="5" id="KW-1185">Reference proteome</keyword>
<keyword evidence="2" id="KW-0597">Phosphoprotein</keyword>
<feature type="region of interest" description="Disordered" evidence="3">
    <location>
        <begin position="414"/>
        <end position="441"/>
    </location>
</feature>
<gene>
    <name evidence="4" type="primary">Dsim\GD16319</name>
    <name evidence="4" type="ORF">Dsim_GD16319</name>
</gene>
<feature type="compositionally biased region" description="Polar residues" evidence="3">
    <location>
        <begin position="479"/>
        <end position="494"/>
    </location>
</feature>
<comment type="similarity">
    <text evidence="1">Belongs to the small GTPase superfamily. RGK family.</text>
</comment>
<dbReference type="SUPFAM" id="SSF52540">
    <property type="entry name" value="P-loop containing nucleoside triphosphate hydrolases"/>
    <property type="match status" value="1"/>
</dbReference>
<evidence type="ECO:0000256" key="2">
    <source>
        <dbReference type="ARBA" id="ARBA00022553"/>
    </source>
</evidence>
<dbReference type="SMART" id="SM00173">
    <property type="entry name" value="RAS"/>
    <property type="match status" value="1"/>
</dbReference>
<dbReference type="GO" id="GO:0005246">
    <property type="term" value="F:calcium channel regulator activity"/>
    <property type="evidence" value="ECO:0007669"/>
    <property type="project" value="TreeGrafter"/>
</dbReference>
<protein>
    <submittedName>
        <fullName evidence="4">GD16319</fullName>
    </submittedName>
</protein>
<evidence type="ECO:0000313" key="5">
    <source>
        <dbReference type="Proteomes" id="UP000000304"/>
    </source>
</evidence>
<dbReference type="GO" id="GO:0003924">
    <property type="term" value="F:GTPase activity"/>
    <property type="evidence" value="ECO:0007669"/>
    <property type="project" value="InterPro"/>
</dbReference>